<dbReference type="AlphaFoldDB" id="W7F9P7"/>
<dbReference type="HOGENOM" id="CLU_2291198_0_0_1"/>
<evidence type="ECO:0000256" key="1">
    <source>
        <dbReference type="SAM" id="SignalP"/>
    </source>
</evidence>
<sequence>MILSLFFTLLTTAATIPFASAACCHYIGKGHWLSPILRRHYSSLSGAETPMDCARQNCFSDYYPSDVNFIAPSNAAACGPRGAEFPACANVKTGCKEVNVI</sequence>
<reference evidence="2 3" key="1">
    <citation type="journal article" date="2013" name="PLoS Genet.">
        <title>Comparative genome structure, secondary metabolite, and effector coding capacity across Cochliobolus pathogens.</title>
        <authorList>
            <person name="Condon B.J."/>
            <person name="Leng Y."/>
            <person name="Wu D."/>
            <person name="Bushley K.E."/>
            <person name="Ohm R.A."/>
            <person name="Otillar R."/>
            <person name="Martin J."/>
            <person name="Schackwitz W."/>
            <person name="Grimwood J."/>
            <person name="MohdZainudin N."/>
            <person name="Xue C."/>
            <person name="Wang R."/>
            <person name="Manning V.A."/>
            <person name="Dhillon B."/>
            <person name="Tu Z.J."/>
            <person name="Steffenson B.J."/>
            <person name="Salamov A."/>
            <person name="Sun H."/>
            <person name="Lowry S."/>
            <person name="LaButti K."/>
            <person name="Han J."/>
            <person name="Copeland A."/>
            <person name="Lindquist E."/>
            <person name="Barry K."/>
            <person name="Schmutz J."/>
            <person name="Baker S.E."/>
            <person name="Ciuffetti L.M."/>
            <person name="Grigoriev I.V."/>
            <person name="Zhong S."/>
            <person name="Turgeon B.G."/>
        </authorList>
    </citation>
    <scope>NUCLEOTIDE SEQUENCE [LARGE SCALE GENOMIC DNA]</scope>
    <source>
        <strain evidence="2 3">FI3</strain>
    </source>
</reference>
<organism evidence="2 3">
    <name type="scientific">Bipolaris victoriae (strain FI3)</name>
    <name type="common">Victoria blight of oats agent</name>
    <name type="synonym">Cochliobolus victoriae</name>
    <dbReference type="NCBI Taxonomy" id="930091"/>
    <lineage>
        <taxon>Eukaryota</taxon>
        <taxon>Fungi</taxon>
        <taxon>Dikarya</taxon>
        <taxon>Ascomycota</taxon>
        <taxon>Pezizomycotina</taxon>
        <taxon>Dothideomycetes</taxon>
        <taxon>Pleosporomycetidae</taxon>
        <taxon>Pleosporales</taxon>
        <taxon>Pleosporineae</taxon>
        <taxon>Pleosporaceae</taxon>
        <taxon>Bipolaris</taxon>
    </lineage>
</organism>
<feature type="signal peptide" evidence="1">
    <location>
        <begin position="1"/>
        <end position="21"/>
    </location>
</feature>
<keyword evidence="1" id="KW-0732">Signal</keyword>
<evidence type="ECO:0000313" key="3">
    <source>
        <dbReference type="Proteomes" id="UP000054337"/>
    </source>
</evidence>
<name>W7F9P7_BIPV3</name>
<dbReference type="EMBL" id="KI968693">
    <property type="protein sequence ID" value="EUN32492.1"/>
    <property type="molecule type" value="Genomic_DNA"/>
</dbReference>
<evidence type="ECO:0000313" key="2">
    <source>
        <dbReference type="EMBL" id="EUN32492.1"/>
    </source>
</evidence>
<feature type="chain" id="PRO_5004892554" evidence="1">
    <location>
        <begin position="22"/>
        <end position="101"/>
    </location>
</feature>
<dbReference type="RefSeq" id="XP_014562028.1">
    <property type="nucleotide sequence ID" value="XM_014706542.1"/>
</dbReference>
<proteinExistence type="predicted"/>
<keyword evidence="3" id="KW-1185">Reference proteome</keyword>
<gene>
    <name evidence="2" type="ORF">COCVIDRAFT_11399</name>
</gene>
<dbReference type="Proteomes" id="UP000054337">
    <property type="component" value="Unassembled WGS sequence"/>
</dbReference>
<protein>
    <submittedName>
        <fullName evidence="2">Uncharacterized protein</fullName>
    </submittedName>
</protein>
<dbReference type="GeneID" id="26250464"/>
<accession>W7F9P7</accession>